<accession>A0A0B8ZHB5</accession>
<feature type="domain" description="Peptidase S9 prolyl oligopeptidase catalytic" evidence="8">
    <location>
        <begin position="492"/>
        <end position="704"/>
    </location>
</feature>
<dbReference type="GO" id="GO:0070012">
    <property type="term" value="F:oligopeptidase activity"/>
    <property type="evidence" value="ECO:0007669"/>
    <property type="project" value="TreeGrafter"/>
</dbReference>
<evidence type="ECO:0000259" key="9">
    <source>
        <dbReference type="Pfam" id="PF02897"/>
    </source>
</evidence>
<organism evidence="10 11">
    <name type="scientific">Novosphingobium subterraneum</name>
    <dbReference type="NCBI Taxonomy" id="48936"/>
    <lineage>
        <taxon>Bacteria</taxon>
        <taxon>Pseudomonadati</taxon>
        <taxon>Pseudomonadota</taxon>
        <taxon>Alphaproteobacteria</taxon>
        <taxon>Sphingomonadales</taxon>
        <taxon>Sphingomonadaceae</taxon>
        <taxon>Novosphingobium</taxon>
    </lineage>
</organism>
<dbReference type="GO" id="GO:0005829">
    <property type="term" value="C:cytosol"/>
    <property type="evidence" value="ECO:0007669"/>
    <property type="project" value="TreeGrafter"/>
</dbReference>
<dbReference type="GO" id="GO:0004252">
    <property type="term" value="F:serine-type endopeptidase activity"/>
    <property type="evidence" value="ECO:0007669"/>
    <property type="project" value="UniProtKB-EC"/>
</dbReference>
<evidence type="ECO:0000313" key="11">
    <source>
        <dbReference type="Proteomes" id="UP000031338"/>
    </source>
</evidence>
<feature type="signal peptide" evidence="7">
    <location>
        <begin position="1"/>
        <end position="23"/>
    </location>
</feature>
<comment type="caution">
    <text evidence="10">The sequence shown here is derived from an EMBL/GenBank/DDBJ whole genome shotgun (WGS) entry which is preliminary data.</text>
</comment>
<dbReference type="PANTHER" id="PTHR42881">
    <property type="entry name" value="PROLYL ENDOPEPTIDASE"/>
    <property type="match status" value="1"/>
</dbReference>
<gene>
    <name evidence="10" type="ORF">NJ75_02662</name>
</gene>
<dbReference type="InterPro" id="IPR023302">
    <property type="entry name" value="Pept_S9A_N"/>
</dbReference>
<evidence type="ECO:0000256" key="5">
    <source>
        <dbReference type="ARBA" id="ARBA00022801"/>
    </source>
</evidence>
<dbReference type="RefSeq" id="WP_039335205.1">
    <property type="nucleotide sequence ID" value="NZ_JRVC01000012.1"/>
</dbReference>
<protein>
    <recommendedName>
        <fullName evidence="3">prolyl oligopeptidase</fullName>
        <ecNumber evidence="3">3.4.21.26</ecNumber>
    </recommendedName>
</protein>
<evidence type="ECO:0000259" key="8">
    <source>
        <dbReference type="Pfam" id="PF00326"/>
    </source>
</evidence>
<evidence type="ECO:0000256" key="7">
    <source>
        <dbReference type="SAM" id="SignalP"/>
    </source>
</evidence>
<dbReference type="EC" id="3.4.21.26" evidence="3"/>
<dbReference type="AlphaFoldDB" id="A0A0B8ZHB5"/>
<dbReference type="InterPro" id="IPR051167">
    <property type="entry name" value="Prolyl_oligopep/macrocyclase"/>
</dbReference>
<dbReference type="Proteomes" id="UP000031338">
    <property type="component" value="Unassembled WGS sequence"/>
</dbReference>
<dbReference type="STRING" id="48936.NJ75_02662"/>
<dbReference type="Pfam" id="PF00326">
    <property type="entry name" value="Peptidase_S9"/>
    <property type="match status" value="1"/>
</dbReference>
<dbReference type="EMBL" id="JRVC01000012">
    <property type="protein sequence ID" value="KHS45643.1"/>
    <property type="molecule type" value="Genomic_DNA"/>
</dbReference>
<dbReference type="PRINTS" id="PR00862">
    <property type="entry name" value="PROLIGOPTASE"/>
</dbReference>
<sequence>MPMRQILFATAVAAVSLSAPAFAGDTALNYPETDRGSVVETLFGEQVADPYRWLEADVRIDSKVAAWVDGQSRFTDSYLKALPERAGFEKKLKGLFDYPRWGVPREEGGRLFHTYNSGLMNQAQLVVRDAASPEGRVLLDPNGWAKDGATALDAWEPSPDGATLAYTVQDGGSDWRTMKFVGAGDGKALADEIKWVKFSDIAWVGNDGVLYSRFEAPKEGEAFQALNYNQTVWYHKLGTPQAEDRPVFATPDKPKWGHVAQVKGEGRWLVVTSHEGTDPLSAVFVAPIGKADWKLRPLVPDMTAQWDCFDATGDTLWFVTSKDAPLKKVMKVDLSGAEPVWTTVVEQSDANLDGAAIVGGKLYLNYLKDVKSLIKVYALDGTPAGEMALPGIGSITGFSGKPGDRAGFFGFTSFTTPGTVYSFDTVSGKVAPWQKVPLNFAPEDYKVVQVFYPSKDGTRIPMFVVRRKDAKGPVPTILYGYGGFNISLPPAYSAARMAWLASGGAYAVANLRGGGEYGDAWHDAGRRARKQNVFDDFISAGEWLIANNVTPKTGLAVEGGSNGGLLVGAVVNQRPDLFAAAHPAVGVMDMLRFDRFTAGRYWTDDYGRPDVEADWRVLRAYSPYHNVKAGTPYPAVLVTTADTDDRVVPGHSFKYAAALQAAGLGPKPQLIRIETRAGHGSGKPISKLIEETADVYAFLAHWTGLKATD</sequence>
<keyword evidence="7" id="KW-0732">Signal</keyword>
<dbReference type="Gene3D" id="3.40.50.1820">
    <property type="entry name" value="alpha/beta hydrolase"/>
    <property type="match status" value="1"/>
</dbReference>
<dbReference type="InterPro" id="IPR002471">
    <property type="entry name" value="Pept_S9_AS"/>
</dbReference>
<dbReference type="FunFam" id="3.40.50.1820:FF:000005">
    <property type="entry name" value="Prolyl endopeptidase"/>
    <property type="match status" value="1"/>
</dbReference>
<keyword evidence="4" id="KW-0645">Protease</keyword>
<keyword evidence="11" id="KW-1185">Reference proteome</keyword>
<dbReference type="PANTHER" id="PTHR42881:SF2">
    <property type="entry name" value="PROLYL ENDOPEPTIDASE"/>
    <property type="match status" value="1"/>
</dbReference>
<dbReference type="SUPFAM" id="SSF53474">
    <property type="entry name" value="alpha/beta-Hydrolases"/>
    <property type="match status" value="1"/>
</dbReference>
<dbReference type="PROSITE" id="PS00708">
    <property type="entry name" value="PRO_ENDOPEP_SER"/>
    <property type="match status" value="1"/>
</dbReference>
<feature type="domain" description="Peptidase S9A N-terminal" evidence="9">
    <location>
        <begin position="34"/>
        <end position="435"/>
    </location>
</feature>
<name>A0A0B8ZHB5_9SPHN</name>
<dbReference type="SUPFAM" id="SSF50993">
    <property type="entry name" value="Peptidase/esterase 'gauge' domain"/>
    <property type="match status" value="1"/>
</dbReference>
<evidence type="ECO:0000256" key="6">
    <source>
        <dbReference type="ARBA" id="ARBA00022825"/>
    </source>
</evidence>
<dbReference type="Gene3D" id="2.130.10.120">
    <property type="entry name" value="Prolyl oligopeptidase, N-terminal domain"/>
    <property type="match status" value="1"/>
</dbReference>
<dbReference type="InterPro" id="IPR001375">
    <property type="entry name" value="Peptidase_S9_cat"/>
</dbReference>
<comment type="catalytic activity">
    <reaction evidence="1">
        <text>Hydrolysis of Pro-|-Xaa &gt;&gt; Ala-|-Xaa in oligopeptides.</text>
        <dbReference type="EC" id="3.4.21.26"/>
    </reaction>
</comment>
<evidence type="ECO:0000313" key="10">
    <source>
        <dbReference type="EMBL" id="KHS45643.1"/>
    </source>
</evidence>
<evidence type="ECO:0000256" key="4">
    <source>
        <dbReference type="ARBA" id="ARBA00022670"/>
    </source>
</evidence>
<reference evidence="10 11" key="1">
    <citation type="submission" date="2014-10" db="EMBL/GenBank/DDBJ databases">
        <title>Draft genome sequence of Novosphingobium subterraneum DSM 12447.</title>
        <authorList>
            <person name="Gan H.M."/>
            <person name="Gan H.Y."/>
            <person name="Savka M.A."/>
        </authorList>
    </citation>
    <scope>NUCLEOTIDE SEQUENCE [LARGE SCALE GENOMIC DNA]</scope>
    <source>
        <strain evidence="10 11">DSM 12447</strain>
    </source>
</reference>
<dbReference type="Pfam" id="PF02897">
    <property type="entry name" value="Peptidase_S9_N"/>
    <property type="match status" value="1"/>
</dbReference>
<dbReference type="InterPro" id="IPR029058">
    <property type="entry name" value="AB_hydrolase_fold"/>
</dbReference>
<keyword evidence="5 10" id="KW-0378">Hydrolase</keyword>
<comment type="similarity">
    <text evidence="2">Belongs to the peptidase S9A family.</text>
</comment>
<dbReference type="InterPro" id="IPR002470">
    <property type="entry name" value="Peptidase_S9A"/>
</dbReference>
<proteinExistence type="inferred from homology"/>
<feature type="chain" id="PRO_5002140753" description="prolyl oligopeptidase" evidence="7">
    <location>
        <begin position="24"/>
        <end position="709"/>
    </location>
</feature>
<dbReference type="PATRIC" id="fig|48936.3.peg.2669"/>
<keyword evidence="6" id="KW-0720">Serine protease</keyword>
<dbReference type="GO" id="GO:0006508">
    <property type="term" value="P:proteolysis"/>
    <property type="evidence" value="ECO:0007669"/>
    <property type="project" value="UniProtKB-KW"/>
</dbReference>
<evidence type="ECO:0000256" key="2">
    <source>
        <dbReference type="ARBA" id="ARBA00005228"/>
    </source>
</evidence>
<evidence type="ECO:0000256" key="1">
    <source>
        <dbReference type="ARBA" id="ARBA00001070"/>
    </source>
</evidence>
<evidence type="ECO:0000256" key="3">
    <source>
        <dbReference type="ARBA" id="ARBA00011897"/>
    </source>
</evidence>